<feature type="binding site" evidence="1">
    <location>
        <position position="217"/>
    </location>
    <ligand>
        <name>ATP</name>
        <dbReference type="ChEBI" id="CHEBI:30616"/>
    </ligand>
</feature>
<keyword evidence="1" id="KW-0479">Metal-binding</keyword>
<feature type="binding site" evidence="1">
    <location>
        <position position="76"/>
    </location>
    <ligand>
        <name>Mg(2+)</name>
        <dbReference type="ChEBI" id="CHEBI:18420"/>
        <label>4</label>
    </ligand>
</feature>
<dbReference type="PIRSF" id="PIRSF005303">
    <property type="entry name" value="Thiam_monoph_kin"/>
    <property type="match status" value="1"/>
</dbReference>
<proteinExistence type="inferred from homology"/>
<keyword evidence="1" id="KW-0547">Nucleotide-binding</keyword>
<evidence type="ECO:0000313" key="5">
    <source>
        <dbReference type="Proteomes" id="UP001597214"/>
    </source>
</evidence>
<accession>A0ABW4LST0</accession>
<comment type="miscellaneous">
    <text evidence="1">Reaction mechanism of ThiL seems to utilize a direct, inline transfer of the gamma-phosphate of ATP to TMP rather than a phosphorylated enzyme intermediate.</text>
</comment>
<feature type="binding site" evidence="1">
    <location>
        <position position="124"/>
    </location>
    <ligand>
        <name>Mg(2+)</name>
        <dbReference type="ChEBI" id="CHEBI:18420"/>
        <label>1</label>
    </ligand>
</feature>
<keyword evidence="1" id="KW-0784">Thiamine biosynthesis</keyword>
<feature type="binding site" evidence="1">
    <location>
        <position position="215"/>
    </location>
    <ligand>
        <name>Mg(2+)</name>
        <dbReference type="ChEBI" id="CHEBI:18420"/>
        <label>3</label>
    </ligand>
</feature>
<feature type="binding site" evidence="1">
    <location>
        <position position="321"/>
    </location>
    <ligand>
        <name>substrate</name>
    </ligand>
</feature>
<feature type="binding site" evidence="1">
    <location>
        <position position="30"/>
    </location>
    <ligand>
        <name>Mg(2+)</name>
        <dbReference type="ChEBI" id="CHEBI:18420"/>
        <label>3</label>
    </ligand>
</feature>
<dbReference type="SUPFAM" id="SSF56042">
    <property type="entry name" value="PurM C-terminal domain-like"/>
    <property type="match status" value="1"/>
</dbReference>
<dbReference type="InterPro" id="IPR016188">
    <property type="entry name" value="PurM-like_N"/>
</dbReference>
<dbReference type="Gene3D" id="3.90.650.10">
    <property type="entry name" value="PurM-like C-terminal domain"/>
    <property type="match status" value="1"/>
</dbReference>
<comment type="pathway">
    <text evidence="1">Cofactor biosynthesis; thiamine diphosphate biosynthesis; thiamine diphosphate from thiamine phosphate: step 1/1.</text>
</comment>
<feature type="binding site" evidence="1">
    <location>
        <position position="47"/>
    </location>
    <ligand>
        <name>Mg(2+)</name>
        <dbReference type="ChEBI" id="CHEBI:18420"/>
        <label>2</label>
    </ligand>
</feature>
<dbReference type="PANTHER" id="PTHR30270">
    <property type="entry name" value="THIAMINE-MONOPHOSPHATE KINASE"/>
    <property type="match status" value="1"/>
</dbReference>
<evidence type="ECO:0000313" key="4">
    <source>
        <dbReference type="EMBL" id="MFD1738209.1"/>
    </source>
</evidence>
<comment type="catalytic activity">
    <reaction evidence="1">
        <text>thiamine phosphate + ATP = thiamine diphosphate + ADP</text>
        <dbReference type="Rhea" id="RHEA:15913"/>
        <dbReference type="ChEBI" id="CHEBI:30616"/>
        <dbReference type="ChEBI" id="CHEBI:37575"/>
        <dbReference type="ChEBI" id="CHEBI:58937"/>
        <dbReference type="ChEBI" id="CHEBI:456216"/>
        <dbReference type="EC" id="2.7.4.16"/>
    </reaction>
</comment>
<evidence type="ECO:0000256" key="1">
    <source>
        <dbReference type="HAMAP-Rule" id="MF_02128"/>
    </source>
</evidence>
<comment type="similarity">
    <text evidence="1">Belongs to the thiamine-monophosphate kinase family.</text>
</comment>
<dbReference type="InterPro" id="IPR036921">
    <property type="entry name" value="PurM-like_N_sf"/>
</dbReference>
<keyword evidence="1 4" id="KW-0418">Kinase</keyword>
<dbReference type="GO" id="GO:0009030">
    <property type="term" value="F:thiamine-phosphate kinase activity"/>
    <property type="evidence" value="ECO:0007669"/>
    <property type="project" value="UniProtKB-EC"/>
</dbReference>
<keyword evidence="1" id="KW-0460">Magnesium</keyword>
<feature type="binding site" evidence="1">
    <location>
        <begin position="123"/>
        <end position="124"/>
    </location>
    <ligand>
        <name>ATP</name>
        <dbReference type="ChEBI" id="CHEBI:30616"/>
    </ligand>
</feature>
<feature type="binding site" evidence="1">
    <location>
        <position position="76"/>
    </location>
    <ligand>
        <name>Mg(2+)</name>
        <dbReference type="ChEBI" id="CHEBI:18420"/>
        <label>3</label>
    </ligand>
</feature>
<organism evidence="4 5">
    <name type="scientific">Bacillus salitolerans</name>
    <dbReference type="NCBI Taxonomy" id="1437434"/>
    <lineage>
        <taxon>Bacteria</taxon>
        <taxon>Bacillati</taxon>
        <taxon>Bacillota</taxon>
        <taxon>Bacilli</taxon>
        <taxon>Bacillales</taxon>
        <taxon>Bacillaceae</taxon>
        <taxon>Bacillus</taxon>
    </lineage>
</organism>
<protein>
    <recommendedName>
        <fullName evidence="1">Thiamine-monophosphate kinase</fullName>
        <shortName evidence="1">TMP kinase</shortName>
        <shortName evidence="1">Thiamine-phosphate kinase</shortName>
        <ecNumber evidence="1">2.7.4.16</ecNumber>
    </recommendedName>
</protein>
<feature type="domain" description="PurM-like N-terminal" evidence="2">
    <location>
        <begin position="28"/>
        <end position="142"/>
    </location>
</feature>
<dbReference type="InterPro" id="IPR036676">
    <property type="entry name" value="PurM-like_C_sf"/>
</dbReference>
<feature type="domain" description="PurM-like C-terminal" evidence="3">
    <location>
        <begin position="154"/>
        <end position="304"/>
    </location>
</feature>
<comment type="caution">
    <text evidence="4">The sequence shown here is derived from an EMBL/GenBank/DDBJ whole genome shotgun (WGS) entry which is preliminary data.</text>
</comment>
<keyword evidence="1 4" id="KW-0808">Transferase</keyword>
<reference evidence="5" key="1">
    <citation type="journal article" date="2019" name="Int. J. Syst. Evol. Microbiol.">
        <title>The Global Catalogue of Microorganisms (GCM) 10K type strain sequencing project: providing services to taxonomists for standard genome sequencing and annotation.</title>
        <authorList>
            <consortium name="The Broad Institute Genomics Platform"/>
            <consortium name="The Broad Institute Genome Sequencing Center for Infectious Disease"/>
            <person name="Wu L."/>
            <person name="Ma J."/>
        </authorList>
    </citation>
    <scope>NUCLEOTIDE SEQUENCE [LARGE SCALE GENOMIC DNA]</scope>
    <source>
        <strain evidence="5">CCUG 49339</strain>
    </source>
</reference>
<dbReference type="RefSeq" id="WP_377929424.1">
    <property type="nucleotide sequence ID" value="NZ_JBHUEM010000040.1"/>
</dbReference>
<feature type="binding site" evidence="1">
    <location>
        <position position="76"/>
    </location>
    <ligand>
        <name>Mg(2+)</name>
        <dbReference type="ChEBI" id="CHEBI:18420"/>
        <label>2</label>
    </ligand>
</feature>
<evidence type="ECO:0000259" key="2">
    <source>
        <dbReference type="Pfam" id="PF00586"/>
    </source>
</evidence>
<keyword evidence="5" id="KW-1185">Reference proteome</keyword>
<feature type="binding site" evidence="1">
    <location>
        <position position="150"/>
    </location>
    <ligand>
        <name>ATP</name>
        <dbReference type="ChEBI" id="CHEBI:30616"/>
    </ligand>
</feature>
<dbReference type="SUPFAM" id="SSF55326">
    <property type="entry name" value="PurM N-terminal domain-like"/>
    <property type="match status" value="1"/>
</dbReference>
<dbReference type="PANTHER" id="PTHR30270:SF0">
    <property type="entry name" value="THIAMINE-MONOPHOSPHATE KINASE"/>
    <property type="match status" value="1"/>
</dbReference>
<sequence>MGIHDEFSFIKAITPKEKRREDVIVSIGDDAAIFRTEKNSDTIACTDTMVEDIHFKQETMEPFHIGFKALAANISDVAAMGGIPQYYLVSIAIPEKWSEESLMEIYKGMEHLAEKYNMDLIGGDTVSTFGPLVLNVTVIGSVENDRGIKRSSAKPGDVVFITGNIGDSAAGLHILLNEKANKNQLSPLVLKHQMPLPNVQAGQLLVKQDRVSLNDISDGAASEAIEIAEASHVDIILYKSQLPFSNDILTFGFDRALNWGLFGGEDYELIGTISQNSWEKVMAEFAKIKIKITKVGEVVEGSGKVFLQSEKRREQLLKQGYNHFGTR</sequence>
<dbReference type="CDD" id="cd02194">
    <property type="entry name" value="ThiL"/>
    <property type="match status" value="1"/>
</dbReference>
<feature type="binding site" evidence="1">
    <location>
        <position position="30"/>
    </location>
    <ligand>
        <name>Mg(2+)</name>
        <dbReference type="ChEBI" id="CHEBI:18420"/>
        <label>4</label>
    </ligand>
</feature>
<feature type="binding site" evidence="1">
    <location>
        <position position="106"/>
    </location>
    <ligand>
        <name>ATP</name>
        <dbReference type="ChEBI" id="CHEBI:30616"/>
    </ligand>
</feature>
<dbReference type="Gene3D" id="3.30.1330.10">
    <property type="entry name" value="PurM-like, N-terminal domain"/>
    <property type="match status" value="1"/>
</dbReference>
<dbReference type="InterPro" id="IPR010918">
    <property type="entry name" value="PurM-like_C_dom"/>
</dbReference>
<gene>
    <name evidence="1 4" type="primary">thiL</name>
    <name evidence="4" type="ORF">ACFSCX_16915</name>
</gene>
<dbReference type="HAMAP" id="MF_02128">
    <property type="entry name" value="TMP_kinase"/>
    <property type="match status" value="1"/>
</dbReference>
<dbReference type="Pfam" id="PF00586">
    <property type="entry name" value="AIRS"/>
    <property type="match status" value="1"/>
</dbReference>
<feature type="binding site" evidence="1">
    <location>
        <position position="265"/>
    </location>
    <ligand>
        <name>substrate</name>
    </ligand>
</feature>
<keyword evidence="1" id="KW-0067">ATP-binding</keyword>
<dbReference type="Proteomes" id="UP001597214">
    <property type="component" value="Unassembled WGS sequence"/>
</dbReference>
<dbReference type="EMBL" id="JBHUEM010000040">
    <property type="protein sequence ID" value="MFD1738209.1"/>
    <property type="molecule type" value="Genomic_DNA"/>
</dbReference>
<evidence type="ECO:0000259" key="3">
    <source>
        <dbReference type="Pfam" id="PF02769"/>
    </source>
</evidence>
<dbReference type="Pfam" id="PF02769">
    <property type="entry name" value="AIRS_C"/>
    <property type="match status" value="1"/>
</dbReference>
<feature type="binding site" evidence="1">
    <location>
        <position position="218"/>
    </location>
    <ligand>
        <name>Mg(2+)</name>
        <dbReference type="ChEBI" id="CHEBI:18420"/>
        <label>5</label>
    </ligand>
</feature>
<name>A0ABW4LST0_9BACI</name>
<feature type="binding site" evidence="1">
    <location>
        <position position="54"/>
    </location>
    <ligand>
        <name>substrate</name>
    </ligand>
</feature>
<dbReference type="EC" id="2.7.4.16" evidence="1"/>
<feature type="binding site" evidence="1">
    <location>
        <position position="47"/>
    </location>
    <ligand>
        <name>Mg(2+)</name>
        <dbReference type="ChEBI" id="CHEBI:18420"/>
        <label>1</label>
    </ligand>
</feature>
<dbReference type="NCBIfam" id="TIGR01379">
    <property type="entry name" value="thiL"/>
    <property type="match status" value="1"/>
</dbReference>
<feature type="binding site" evidence="1">
    <location>
        <position position="46"/>
    </location>
    <ligand>
        <name>Mg(2+)</name>
        <dbReference type="ChEBI" id="CHEBI:18420"/>
        <label>1</label>
    </ligand>
</feature>
<comment type="function">
    <text evidence="1">Catalyzes the ATP-dependent phosphorylation of thiamine-monophosphate (TMP) to form thiamine-pyrophosphate (TPP), the active form of vitamin B1.</text>
</comment>
<comment type="caution">
    <text evidence="1">Lacks conserved residue(s) required for the propagation of feature annotation.</text>
</comment>
<dbReference type="InterPro" id="IPR006283">
    <property type="entry name" value="ThiL-like"/>
</dbReference>